<comment type="caution">
    <text evidence="1">The sequence shown here is derived from an EMBL/GenBank/DDBJ whole genome shotgun (WGS) entry which is preliminary data.</text>
</comment>
<evidence type="ECO:0000313" key="1">
    <source>
        <dbReference type="EMBL" id="KAK7015620.1"/>
    </source>
</evidence>
<proteinExistence type="predicted"/>
<keyword evidence="2" id="KW-1185">Reference proteome</keyword>
<sequence length="268" mass="29466">MSAIHQTIRQTKPRRGEENAPIARYEEFEFANKSAEIGKTPTILKVTWRAGNPREGEEMKASKQGHTYECGGDAKQARWAYDGCCSNQRAGIPARGCAHLMTVAPLPPDEQDGRIDGRYLVGVVELKEDLVSNYQLELLVLKTVSGSSSSSSQREVVTGDVWVTCHGTHPVPTCRLSLDFNHDSIFSVPVLKLPPPYGSGSASLLSLNATIIYKVFNQSLKLQMPTVNLYLSASVDLNGGSEHVVFKELRDDCTYLDGRTTLLQALVR</sequence>
<dbReference type="EMBL" id="JAWWNJ010000053">
    <property type="protein sequence ID" value="KAK7015620.1"/>
    <property type="molecule type" value="Genomic_DNA"/>
</dbReference>
<dbReference type="AlphaFoldDB" id="A0AAW0ASX7"/>
<accession>A0AAW0ASX7</accession>
<name>A0AAW0ASX7_9AGAR</name>
<reference evidence="1 2" key="1">
    <citation type="journal article" date="2024" name="J Genomics">
        <title>Draft genome sequencing and assembly of Favolaschia claudopus CIRM-BRFM 2984 isolated from oak limbs.</title>
        <authorList>
            <person name="Navarro D."/>
            <person name="Drula E."/>
            <person name="Chaduli D."/>
            <person name="Cazenave R."/>
            <person name="Ahrendt S."/>
            <person name="Wang J."/>
            <person name="Lipzen A."/>
            <person name="Daum C."/>
            <person name="Barry K."/>
            <person name="Grigoriev I.V."/>
            <person name="Favel A."/>
            <person name="Rosso M.N."/>
            <person name="Martin F."/>
        </authorList>
    </citation>
    <scope>NUCLEOTIDE SEQUENCE [LARGE SCALE GENOMIC DNA]</scope>
    <source>
        <strain evidence="1 2">CIRM-BRFM 2984</strain>
    </source>
</reference>
<dbReference type="Proteomes" id="UP001362999">
    <property type="component" value="Unassembled WGS sequence"/>
</dbReference>
<organism evidence="1 2">
    <name type="scientific">Favolaschia claudopus</name>
    <dbReference type="NCBI Taxonomy" id="2862362"/>
    <lineage>
        <taxon>Eukaryota</taxon>
        <taxon>Fungi</taxon>
        <taxon>Dikarya</taxon>
        <taxon>Basidiomycota</taxon>
        <taxon>Agaricomycotina</taxon>
        <taxon>Agaricomycetes</taxon>
        <taxon>Agaricomycetidae</taxon>
        <taxon>Agaricales</taxon>
        <taxon>Marasmiineae</taxon>
        <taxon>Mycenaceae</taxon>
        <taxon>Favolaschia</taxon>
    </lineage>
</organism>
<protein>
    <submittedName>
        <fullName evidence="1">Uncharacterized protein</fullName>
    </submittedName>
</protein>
<evidence type="ECO:0000313" key="2">
    <source>
        <dbReference type="Proteomes" id="UP001362999"/>
    </source>
</evidence>
<gene>
    <name evidence="1" type="ORF">R3P38DRAFT_2786569</name>
</gene>